<dbReference type="Proteomes" id="UP000052979">
    <property type="component" value="Unassembled WGS sequence"/>
</dbReference>
<feature type="transmembrane region" description="Helical" evidence="1">
    <location>
        <begin position="115"/>
        <end position="136"/>
    </location>
</feature>
<keyword evidence="1" id="KW-0812">Transmembrane</keyword>
<dbReference type="EMBL" id="LBFI01000001">
    <property type="protein sequence ID" value="KKM47387.1"/>
    <property type="molecule type" value="Genomic_DNA"/>
</dbReference>
<feature type="transmembrane region" description="Helical" evidence="1">
    <location>
        <begin position="56"/>
        <end position="78"/>
    </location>
</feature>
<evidence type="ECO:0000256" key="1">
    <source>
        <dbReference type="SAM" id="Phobius"/>
    </source>
</evidence>
<dbReference type="PATRIC" id="fig|145458.7.peg.1980"/>
<dbReference type="KEGG" id="rtx:TI83_08655"/>
<gene>
    <name evidence="2" type="ORF">VT73_00530</name>
</gene>
<evidence type="ECO:0000313" key="3">
    <source>
        <dbReference type="Proteomes" id="UP000052979"/>
    </source>
</evidence>
<proteinExistence type="predicted"/>
<protein>
    <submittedName>
        <fullName evidence="2">Uncharacterized protein</fullName>
    </submittedName>
</protein>
<keyword evidence="1" id="KW-1133">Transmembrane helix</keyword>
<comment type="caution">
    <text evidence="2">The sequence shown here is derived from an EMBL/GenBank/DDBJ whole genome shotgun (WGS) entry which is preliminary data.</text>
</comment>
<dbReference type="AlphaFoldDB" id="A0A0C5BC32"/>
<keyword evidence="1" id="KW-0472">Membrane</keyword>
<sequence length="144" mass="14781">MISNNSGPQVSRNGRARPVGLLVLIAVLALQTAAVAILTGWLAIELVSMRAGTVGGGIAIVVLAGIALIWAAVTTCGAVRCRRWMRGSALTMQVVQLAVALGAFQGQYAMPEVGWLLLVPALLALVMMFLPSVNAATQGPSGSS</sequence>
<reference evidence="2 3" key="1">
    <citation type="submission" date="2015-04" db="EMBL/GenBank/DDBJ databases">
        <title>Draft genome sequence of Rathayibacter toxicus strain FH-142 (AKA 70134 or CS 32), a Western Australian isolate.</title>
        <authorList>
            <consortium name="Consortium for Microbial Forensics and Genomics (microFORGE)"/>
            <person name="Knight B.M."/>
            <person name="Roberts D.P."/>
            <person name="Lin D."/>
            <person name="Hari K."/>
            <person name="Fletcher J."/>
            <person name="Melcher U."/>
            <person name="Blagden T."/>
            <person name="Luster D.G."/>
            <person name="Sechler A.J."/>
            <person name="Schneider W.L."/>
            <person name="Winegar R.A."/>
        </authorList>
    </citation>
    <scope>NUCLEOTIDE SEQUENCE [LARGE SCALE GENOMIC DNA]</scope>
    <source>
        <strain evidence="2 3">FH142</strain>
    </source>
</reference>
<keyword evidence="3" id="KW-1185">Reference proteome</keyword>
<name>A0A0C5BC32_9MICO</name>
<feature type="transmembrane region" description="Helical" evidence="1">
    <location>
        <begin position="21"/>
        <end position="44"/>
    </location>
</feature>
<dbReference type="eggNOG" id="ENOG5033NYA">
    <property type="taxonomic scope" value="Bacteria"/>
</dbReference>
<evidence type="ECO:0000313" key="2">
    <source>
        <dbReference type="EMBL" id="KKM47387.1"/>
    </source>
</evidence>
<organism evidence="2 3">
    <name type="scientific">Rathayibacter toxicus</name>
    <dbReference type="NCBI Taxonomy" id="145458"/>
    <lineage>
        <taxon>Bacteria</taxon>
        <taxon>Bacillati</taxon>
        <taxon>Actinomycetota</taxon>
        <taxon>Actinomycetes</taxon>
        <taxon>Micrococcales</taxon>
        <taxon>Microbacteriaceae</taxon>
        <taxon>Rathayibacter</taxon>
    </lineage>
</organism>
<accession>A0A0C5BC32</accession>